<dbReference type="RefSeq" id="XP_028324915.1">
    <property type="nucleotide sequence ID" value="XM_028469114.1"/>
</dbReference>
<feature type="domain" description="Shieldin complex subunit 2 C-terminal" evidence="2">
    <location>
        <begin position="458"/>
        <end position="621"/>
    </location>
</feature>
<feature type="region of interest" description="Disordered" evidence="1">
    <location>
        <begin position="206"/>
        <end position="244"/>
    </location>
</feature>
<dbReference type="PANTHER" id="PTHR14495">
    <property type="entry name" value="SHIELDIN COMPLEX SUBUNIT 2"/>
    <property type="match status" value="1"/>
</dbReference>
<reference evidence="5" key="3">
    <citation type="submission" date="2025-09" db="UniProtKB">
        <authorList>
            <consortium name="Ensembl"/>
        </authorList>
    </citation>
    <scope>IDENTIFICATION</scope>
</reference>
<dbReference type="Pfam" id="PF21669">
    <property type="entry name" value="SHLD2_OB1"/>
    <property type="match status" value="1"/>
</dbReference>
<protein>
    <recommendedName>
        <fullName evidence="7">Shieldin complex subunit 2 C-terminal domain-containing protein</fullName>
    </recommendedName>
</protein>
<dbReference type="AlphaFoldDB" id="A0A8C5GDI8"/>
<reference evidence="5" key="1">
    <citation type="submission" date="2020-06" db="EMBL/GenBank/DDBJ databases">
        <authorList>
            <consortium name="Wellcome Sanger Institute Data Sharing"/>
        </authorList>
    </citation>
    <scope>NUCLEOTIDE SEQUENCE [LARGE SCALE GENOMIC DNA]</scope>
</reference>
<dbReference type="GeneID" id="114477043"/>
<evidence type="ECO:0000259" key="2">
    <source>
        <dbReference type="Pfam" id="PF15793"/>
    </source>
</evidence>
<dbReference type="GO" id="GO:0005634">
    <property type="term" value="C:nucleus"/>
    <property type="evidence" value="ECO:0007669"/>
    <property type="project" value="TreeGrafter"/>
</dbReference>
<gene>
    <name evidence="5" type="primary">shld2</name>
</gene>
<feature type="compositionally biased region" description="Polar residues" evidence="1">
    <location>
        <begin position="156"/>
        <end position="166"/>
    </location>
</feature>
<evidence type="ECO:0000259" key="3">
    <source>
        <dbReference type="Pfam" id="PF21669"/>
    </source>
</evidence>
<feature type="region of interest" description="Disordered" evidence="1">
    <location>
        <begin position="13"/>
        <end position="33"/>
    </location>
</feature>
<feature type="region of interest" description="Disordered" evidence="1">
    <location>
        <begin position="147"/>
        <end position="166"/>
    </location>
</feature>
<reference evidence="5" key="2">
    <citation type="submission" date="2025-08" db="UniProtKB">
        <authorList>
            <consortium name="Ensembl"/>
        </authorList>
    </citation>
    <scope>IDENTIFICATION</scope>
</reference>
<dbReference type="InterPro" id="IPR029715">
    <property type="entry name" value="FAM35A"/>
</dbReference>
<dbReference type="Proteomes" id="UP000694680">
    <property type="component" value="Chromosome 15"/>
</dbReference>
<name>A0A8C5GDI8_GOUWI</name>
<feature type="domain" description="Shieldin complex subunit 2 first OB fold" evidence="3">
    <location>
        <begin position="255"/>
        <end position="335"/>
    </location>
</feature>
<evidence type="ECO:0000259" key="4">
    <source>
        <dbReference type="Pfam" id="PF22779"/>
    </source>
</evidence>
<dbReference type="InterPro" id="IPR049507">
    <property type="entry name" value="SHLD2_OB1"/>
</dbReference>
<dbReference type="CTD" id="54537"/>
<dbReference type="InterPro" id="IPR053944">
    <property type="entry name" value="SHLD2_OB2"/>
</dbReference>
<dbReference type="InterPro" id="IPR031589">
    <property type="entry name" value="SHLD2_C"/>
</dbReference>
<organism evidence="5 6">
    <name type="scientific">Gouania willdenowi</name>
    <name type="common">Blunt-snouted clingfish</name>
    <name type="synonym">Lepadogaster willdenowi</name>
    <dbReference type="NCBI Taxonomy" id="441366"/>
    <lineage>
        <taxon>Eukaryota</taxon>
        <taxon>Metazoa</taxon>
        <taxon>Chordata</taxon>
        <taxon>Craniata</taxon>
        <taxon>Vertebrata</taxon>
        <taxon>Euteleostomi</taxon>
        <taxon>Actinopterygii</taxon>
        <taxon>Neopterygii</taxon>
        <taxon>Teleostei</taxon>
        <taxon>Neoteleostei</taxon>
        <taxon>Acanthomorphata</taxon>
        <taxon>Ovalentaria</taxon>
        <taxon>Blenniimorphae</taxon>
        <taxon>Blenniiformes</taxon>
        <taxon>Gobiesocoidei</taxon>
        <taxon>Gobiesocidae</taxon>
        <taxon>Gobiesocinae</taxon>
        <taxon>Gouania</taxon>
    </lineage>
</organism>
<keyword evidence="6" id="KW-1185">Reference proteome</keyword>
<feature type="region of interest" description="Disordered" evidence="1">
    <location>
        <begin position="73"/>
        <end position="92"/>
    </location>
</feature>
<sequence>MMKRKVHVFLGAPPPSSVLLSEPEPGSDPLNQHSEPWGHLDLCWRDGRLRPSGASAEVHLSKVVLPDQNLLTSSEVDRETKPGLAGPLEETNDLGSASHHGFLDSCFPADTGLGLGLDPSLSMQSHYLTTWTLSQALVLRANQTVPSAPSPEKIQPTGTQISSSVQSGSLNLGPPTLKLLSPAHSPSIATQGGIILKATPDGVLCSQESKDCPNKSPDRTSDRSPTDPTIITPISPPTKAPPSENLVVCEGSRSGPTLLERCSLPGTRVSVLVVAVHPCFLKEVQVKSGPSAGNMVPVATIVVTDQSAVEMKVVLWRRAAFWAVTVYPGDALFITVWRSEAESTSRAGLQRCAVVTVEQADGQQGALVLWNSSVDWVSGFTVNTGSVWDLQVLLVRSSVTSDLCELHSTPWSSLRALDPTDCRALAFHWPVEAGGVAVELDVDTLLSQRFNGEATLRVQLISFTFIVSHDAPEPLGSSSSLDTILAMLSGDITYLGCGRCGVELVTDCNHIYEPCYLCLPHRDVRCYYRPSMLIVRGRGQTQACVQVPSDVLQQILKIEPNTLQHNSAPGSKVKNIQLAAERLLLLLTRPRGRSLTLTVRSSFINDYNNETINEEISVISLEL</sequence>
<evidence type="ECO:0000313" key="6">
    <source>
        <dbReference type="Proteomes" id="UP000694680"/>
    </source>
</evidence>
<feature type="domain" description="Shieldin complex subunit 2 second OB fold" evidence="4">
    <location>
        <begin position="339"/>
        <end position="402"/>
    </location>
</feature>
<evidence type="ECO:0000256" key="1">
    <source>
        <dbReference type="SAM" id="MobiDB-lite"/>
    </source>
</evidence>
<feature type="compositionally biased region" description="Basic and acidic residues" evidence="1">
    <location>
        <begin position="208"/>
        <end position="225"/>
    </location>
</feature>
<evidence type="ECO:0008006" key="7">
    <source>
        <dbReference type="Google" id="ProtNLM"/>
    </source>
</evidence>
<dbReference type="GO" id="GO:0035861">
    <property type="term" value="C:site of double-strand break"/>
    <property type="evidence" value="ECO:0007669"/>
    <property type="project" value="TreeGrafter"/>
</dbReference>
<dbReference type="GO" id="GO:0010569">
    <property type="term" value="P:regulation of double-strand break repair via homologous recombination"/>
    <property type="evidence" value="ECO:0007669"/>
    <property type="project" value="TreeGrafter"/>
</dbReference>
<dbReference type="Ensembl" id="ENSGWIT00000031292.1">
    <property type="protein sequence ID" value="ENSGWIP00000028694.1"/>
    <property type="gene ID" value="ENSGWIG00000014964.1"/>
</dbReference>
<dbReference type="Pfam" id="PF15793">
    <property type="entry name" value="SHLD2_C"/>
    <property type="match status" value="1"/>
</dbReference>
<dbReference type="PANTHER" id="PTHR14495:SF2">
    <property type="entry name" value="SHIELDIN COMPLEX SUBUNIT 2"/>
    <property type="match status" value="1"/>
</dbReference>
<proteinExistence type="predicted"/>
<evidence type="ECO:0000313" key="5">
    <source>
        <dbReference type="Ensembl" id="ENSGWIP00000028694.1"/>
    </source>
</evidence>
<accession>A0A8C5GDI8</accession>
<dbReference type="Pfam" id="PF22779">
    <property type="entry name" value="OB_SHLD2_2nd"/>
    <property type="match status" value="1"/>
</dbReference>